<feature type="transmembrane region" description="Helical" evidence="1">
    <location>
        <begin position="95"/>
        <end position="113"/>
    </location>
</feature>
<reference evidence="2" key="1">
    <citation type="submission" date="2021-02" db="EMBL/GenBank/DDBJ databases">
        <authorList>
            <person name="Nowell W R."/>
        </authorList>
    </citation>
    <scope>NUCLEOTIDE SEQUENCE</scope>
</reference>
<feature type="transmembrane region" description="Helical" evidence="1">
    <location>
        <begin position="302"/>
        <end position="322"/>
    </location>
</feature>
<sequence length="334" mass="38531">MVLIHSAPCVSSNPYYNYVSFVLLCAIIIPVTLFIIEIYQQFSIIIRLHSTISGYCSDPRGYGSRLLLCITFLIGYVLVNLLIEEQQQQKNMLKFLLQSTVSMCLPLVGIFYTRGKGLARNEYFQFGITRRIPIFISELIHVVAALGWVFVFTYFNLEYSISLLINKHYPKYDYVYFTLSCLVMLLTILFIIIQCIIMIHNSDHVSTEEFYCPDCTTTEAYEENRSFFTLNESTTQILHQNACRRCFRLSPMEASSLTNDGQELRIAIVLQAIPETNIFSWIKFHICCGQNRYIRPSSYIKCHVISFILELVIFFGTAGLAIGGCFMRKYENCL</sequence>
<keyword evidence="4" id="KW-1185">Reference proteome</keyword>
<dbReference type="AlphaFoldDB" id="A0A814EN53"/>
<dbReference type="Proteomes" id="UP000663829">
    <property type="component" value="Unassembled WGS sequence"/>
</dbReference>
<feature type="transmembrane region" description="Helical" evidence="1">
    <location>
        <begin position="15"/>
        <end position="39"/>
    </location>
</feature>
<accession>A0A814EN53</accession>
<evidence type="ECO:0000313" key="2">
    <source>
        <dbReference type="EMBL" id="CAF0970247.1"/>
    </source>
</evidence>
<gene>
    <name evidence="2" type="ORF">GPM918_LOCUS12196</name>
    <name evidence="3" type="ORF">SRO942_LOCUS12197</name>
</gene>
<feature type="transmembrane region" description="Helical" evidence="1">
    <location>
        <begin position="175"/>
        <end position="199"/>
    </location>
</feature>
<proteinExistence type="predicted"/>
<evidence type="ECO:0000313" key="3">
    <source>
        <dbReference type="EMBL" id="CAF3743362.1"/>
    </source>
</evidence>
<name>A0A814EN53_9BILA</name>
<organism evidence="2 4">
    <name type="scientific">Didymodactylos carnosus</name>
    <dbReference type="NCBI Taxonomy" id="1234261"/>
    <lineage>
        <taxon>Eukaryota</taxon>
        <taxon>Metazoa</taxon>
        <taxon>Spiralia</taxon>
        <taxon>Gnathifera</taxon>
        <taxon>Rotifera</taxon>
        <taxon>Eurotatoria</taxon>
        <taxon>Bdelloidea</taxon>
        <taxon>Philodinida</taxon>
        <taxon>Philodinidae</taxon>
        <taxon>Didymodactylos</taxon>
    </lineage>
</organism>
<keyword evidence="1" id="KW-1133">Transmembrane helix</keyword>
<dbReference type="EMBL" id="CAJNOQ010002637">
    <property type="protein sequence ID" value="CAF0970247.1"/>
    <property type="molecule type" value="Genomic_DNA"/>
</dbReference>
<comment type="caution">
    <text evidence="2">The sequence shown here is derived from an EMBL/GenBank/DDBJ whole genome shotgun (WGS) entry which is preliminary data.</text>
</comment>
<evidence type="ECO:0000313" key="4">
    <source>
        <dbReference type="Proteomes" id="UP000663829"/>
    </source>
</evidence>
<feature type="transmembrane region" description="Helical" evidence="1">
    <location>
        <begin position="134"/>
        <end position="155"/>
    </location>
</feature>
<dbReference type="EMBL" id="CAJOBC010002637">
    <property type="protein sequence ID" value="CAF3743362.1"/>
    <property type="molecule type" value="Genomic_DNA"/>
</dbReference>
<keyword evidence="1" id="KW-0472">Membrane</keyword>
<feature type="transmembrane region" description="Helical" evidence="1">
    <location>
        <begin position="66"/>
        <end position="83"/>
    </location>
</feature>
<protein>
    <submittedName>
        <fullName evidence="2">Uncharacterized protein</fullName>
    </submittedName>
</protein>
<keyword evidence="1" id="KW-0812">Transmembrane</keyword>
<evidence type="ECO:0000256" key="1">
    <source>
        <dbReference type="SAM" id="Phobius"/>
    </source>
</evidence>
<dbReference type="Proteomes" id="UP000681722">
    <property type="component" value="Unassembled WGS sequence"/>
</dbReference>